<sequence length="414" mass="43306">MRTVLAVFVIGTLGLASHAYAEVPVTPPCGPRLASLELPGEPVHSGGKADGSVTLNCARPQATTVTLASAEPAWASVPESVTVPAGATEAVFPIQTHQPDYIYGEYGVAITASLPGETLTRALKLKPGLKFFAADSSVISGDDVVFQIGLNGPAPEGGLTIPLESDNDALRMPASVTIPQGALGVAGFRGKTTRIPQDAQVTVTAKLPGQTRTALVALRAWTYDPGDWSLTGPARLRGGGFYTIMSLNLPNPVPHGGIHVTFTSDEPRMNLPSAMDLPEGTSGARTVQVSAPYDLDRDVTITATIEGVGARSHTLHVGPGLKQITFTDWPLYGGRTYEGTVELGTATSEQVTITLTSDNPAMQVPAQVVIPAGRSSGTFTATTSTVEYFQYATVTARLDNTFLEESFFVEPASG</sequence>
<dbReference type="EMBL" id="JADOUA010000001">
    <property type="protein sequence ID" value="MBG6090787.1"/>
    <property type="molecule type" value="Genomic_DNA"/>
</dbReference>
<keyword evidence="1" id="KW-0732">Signal</keyword>
<evidence type="ECO:0000256" key="1">
    <source>
        <dbReference type="SAM" id="SignalP"/>
    </source>
</evidence>
<gene>
    <name evidence="2" type="ORF">IW256_004900</name>
</gene>
<keyword evidence="3" id="KW-1185">Reference proteome</keyword>
<reference evidence="2" key="1">
    <citation type="submission" date="2020-11" db="EMBL/GenBank/DDBJ databases">
        <title>Sequencing the genomes of 1000 actinobacteria strains.</title>
        <authorList>
            <person name="Klenk H.-P."/>
        </authorList>
    </citation>
    <scope>NUCLEOTIDE SEQUENCE</scope>
    <source>
        <strain evidence="2">DSM 43175</strain>
    </source>
</reference>
<name>A0A931DJX3_9ACTN</name>
<evidence type="ECO:0000313" key="2">
    <source>
        <dbReference type="EMBL" id="MBG6090787.1"/>
    </source>
</evidence>
<feature type="chain" id="PRO_5037643733" evidence="1">
    <location>
        <begin position="22"/>
        <end position="414"/>
    </location>
</feature>
<feature type="signal peptide" evidence="1">
    <location>
        <begin position="1"/>
        <end position="21"/>
    </location>
</feature>
<comment type="caution">
    <text evidence="2">The sequence shown here is derived from an EMBL/GenBank/DDBJ whole genome shotgun (WGS) entry which is preliminary data.</text>
</comment>
<dbReference type="RefSeq" id="WP_197013207.1">
    <property type="nucleotide sequence ID" value="NZ_BAABES010000011.1"/>
</dbReference>
<protein>
    <submittedName>
        <fullName evidence="2">Uncharacterized protein</fullName>
    </submittedName>
</protein>
<proteinExistence type="predicted"/>
<dbReference type="Proteomes" id="UP000614047">
    <property type="component" value="Unassembled WGS sequence"/>
</dbReference>
<organism evidence="2 3">
    <name type="scientific">Actinomadura viridis</name>
    <dbReference type="NCBI Taxonomy" id="58110"/>
    <lineage>
        <taxon>Bacteria</taxon>
        <taxon>Bacillati</taxon>
        <taxon>Actinomycetota</taxon>
        <taxon>Actinomycetes</taxon>
        <taxon>Streptosporangiales</taxon>
        <taxon>Thermomonosporaceae</taxon>
        <taxon>Actinomadura</taxon>
    </lineage>
</organism>
<evidence type="ECO:0000313" key="3">
    <source>
        <dbReference type="Proteomes" id="UP000614047"/>
    </source>
</evidence>
<dbReference type="AlphaFoldDB" id="A0A931DJX3"/>
<accession>A0A931DJX3</accession>